<dbReference type="AlphaFoldDB" id="A0A8J5K0D2"/>
<organism evidence="1 2">
    <name type="scientific">Homarus americanus</name>
    <name type="common">American lobster</name>
    <dbReference type="NCBI Taxonomy" id="6706"/>
    <lineage>
        <taxon>Eukaryota</taxon>
        <taxon>Metazoa</taxon>
        <taxon>Ecdysozoa</taxon>
        <taxon>Arthropoda</taxon>
        <taxon>Crustacea</taxon>
        <taxon>Multicrustacea</taxon>
        <taxon>Malacostraca</taxon>
        <taxon>Eumalacostraca</taxon>
        <taxon>Eucarida</taxon>
        <taxon>Decapoda</taxon>
        <taxon>Pleocyemata</taxon>
        <taxon>Astacidea</taxon>
        <taxon>Nephropoidea</taxon>
        <taxon>Nephropidae</taxon>
        <taxon>Homarus</taxon>
    </lineage>
</organism>
<accession>A0A8J5K0D2</accession>
<dbReference type="EMBL" id="JAHLQT010021845">
    <property type="protein sequence ID" value="KAG7167026.1"/>
    <property type="molecule type" value="Genomic_DNA"/>
</dbReference>
<keyword evidence="2" id="KW-1185">Reference proteome</keyword>
<proteinExistence type="predicted"/>
<gene>
    <name evidence="1" type="ORF">Hamer_G005337</name>
</gene>
<evidence type="ECO:0000313" key="1">
    <source>
        <dbReference type="EMBL" id="KAG7167026.1"/>
    </source>
</evidence>
<sequence length="121" mass="13636">MIILHKLRQFAPAPEHILEIFGWNDAAFLFVLILPTPQKFSSASVSRSLLCEAQAAPQWTAPYCAHPPTPQHHHPLPGPWNCPDTQFHVQQPLPLTLQSLQSLFEAHIQATMAFKQHKDTS</sequence>
<name>A0A8J5K0D2_HOMAM</name>
<comment type="caution">
    <text evidence="1">The sequence shown here is derived from an EMBL/GenBank/DDBJ whole genome shotgun (WGS) entry which is preliminary data.</text>
</comment>
<protein>
    <submittedName>
        <fullName evidence="1">Uncharacterized protein</fullName>
    </submittedName>
</protein>
<dbReference type="Proteomes" id="UP000747542">
    <property type="component" value="Unassembled WGS sequence"/>
</dbReference>
<evidence type="ECO:0000313" key="2">
    <source>
        <dbReference type="Proteomes" id="UP000747542"/>
    </source>
</evidence>
<reference evidence="1" key="1">
    <citation type="journal article" date="2021" name="Sci. Adv.">
        <title>The American lobster genome reveals insights on longevity, neural, and immune adaptations.</title>
        <authorList>
            <person name="Polinski J.M."/>
            <person name="Zimin A.V."/>
            <person name="Clark K.F."/>
            <person name="Kohn A.B."/>
            <person name="Sadowski N."/>
            <person name="Timp W."/>
            <person name="Ptitsyn A."/>
            <person name="Khanna P."/>
            <person name="Romanova D.Y."/>
            <person name="Williams P."/>
            <person name="Greenwood S.J."/>
            <person name="Moroz L.L."/>
            <person name="Walt D.R."/>
            <person name="Bodnar A.G."/>
        </authorList>
    </citation>
    <scope>NUCLEOTIDE SEQUENCE</scope>
    <source>
        <strain evidence="1">GMGI-L3</strain>
    </source>
</reference>